<evidence type="ECO:0000256" key="2">
    <source>
        <dbReference type="SAM" id="SignalP"/>
    </source>
</evidence>
<dbReference type="InterPro" id="IPR051829">
    <property type="entry name" value="Multiheme_Cytochr_ET"/>
</dbReference>
<proteinExistence type="predicted"/>
<evidence type="ECO:0000313" key="5">
    <source>
        <dbReference type="EMBL" id="TGE38472.1"/>
    </source>
</evidence>
<dbReference type="SUPFAM" id="SSF48695">
    <property type="entry name" value="Multiheme cytochromes"/>
    <property type="match status" value="1"/>
</dbReference>
<comment type="caution">
    <text evidence="5">The sequence shown here is derived from an EMBL/GenBank/DDBJ whole genome shotgun (WGS) entry which is preliminary data.</text>
</comment>
<dbReference type="PANTHER" id="PTHR35038">
    <property type="entry name" value="DISSIMILATORY SULFITE REDUCTASE SIRA"/>
    <property type="match status" value="1"/>
</dbReference>
<dbReference type="Pfam" id="PF09699">
    <property type="entry name" value="Paired_CXXCH_1"/>
    <property type="match status" value="1"/>
</dbReference>
<dbReference type="Gene3D" id="1.10.1130.10">
    <property type="entry name" value="Flavocytochrome C3, Chain A"/>
    <property type="match status" value="1"/>
</dbReference>
<accession>A0A4Z0R612</accession>
<dbReference type="InterPro" id="IPR010177">
    <property type="entry name" value="Paired_CXXCH_1"/>
</dbReference>
<organism evidence="5 6">
    <name type="scientific">Desulfosporosinus fructosivorans</name>
    <dbReference type="NCBI Taxonomy" id="2018669"/>
    <lineage>
        <taxon>Bacteria</taxon>
        <taxon>Bacillati</taxon>
        <taxon>Bacillota</taxon>
        <taxon>Clostridia</taxon>
        <taxon>Eubacteriales</taxon>
        <taxon>Desulfitobacteriaceae</taxon>
        <taxon>Desulfosporosinus</taxon>
    </lineage>
</organism>
<keyword evidence="1 2" id="KW-0732">Signal</keyword>
<feature type="domain" description="Cytochrome c-552/4" evidence="4">
    <location>
        <begin position="167"/>
        <end position="198"/>
    </location>
</feature>
<dbReference type="RefSeq" id="WP_135546559.1">
    <property type="nucleotide sequence ID" value="NZ_SPQQ01000003.1"/>
</dbReference>
<dbReference type="Pfam" id="PF13435">
    <property type="entry name" value="Cytochrome_C554"/>
    <property type="match status" value="1"/>
</dbReference>
<protein>
    <recommendedName>
        <fullName evidence="7">Doubled CXXCH motif domain-containing protein</fullName>
    </recommendedName>
</protein>
<keyword evidence="6" id="KW-1185">Reference proteome</keyword>
<dbReference type="AlphaFoldDB" id="A0A4Z0R612"/>
<evidence type="ECO:0000256" key="1">
    <source>
        <dbReference type="ARBA" id="ARBA00022729"/>
    </source>
</evidence>
<evidence type="ECO:0000259" key="4">
    <source>
        <dbReference type="Pfam" id="PF13435"/>
    </source>
</evidence>
<dbReference type="PANTHER" id="PTHR35038:SF8">
    <property type="entry name" value="C-TYPE POLYHEME CYTOCHROME OMCC"/>
    <property type="match status" value="1"/>
</dbReference>
<name>A0A4Z0R612_9FIRM</name>
<feature type="signal peptide" evidence="2">
    <location>
        <begin position="1"/>
        <end position="23"/>
    </location>
</feature>
<sequence>MINRIRYGILVVGFIFLSALVFAGCGQTPAPTPTPPTPVATTTYAGDASCKACHEGTHTSYQTSKHSTAFKPLSAYPMTAPLGTISVYDALNTENKTPAQLDLSKEGTVLGVMMDDYVVAKVPGFKEKIYRVAAVHKAGDKWEVQPAKEVLDADKKPVLGEDGKPKWSAESYTCGKCHSPGVEANSPSLGVSCESCHGAGSAHVTAANDKKKGSINVPDSEDCLTCHKSDPAKDAKTGVITVNTHYGTRNFSASAHSQSGQLKGCMTCHTVHKANAAGSLLQKDKAADICISCHAEKKYDPAKIMWKNPTDERGHFTADHSFGIKYEDLGDDLATKPVEVTNPATIELLKKAVPDLAK</sequence>
<dbReference type="OrthoDB" id="9814800at2"/>
<dbReference type="Gene3D" id="3.90.10.10">
    <property type="entry name" value="Cytochrome C3"/>
    <property type="match status" value="2"/>
</dbReference>
<dbReference type="Proteomes" id="UP000298460">
    <property type="component" value="Unassembled WGS sequence"/>
</dbReference>
<feature type="chain" id="PRO_5038358615" description="Doubled CXXCH motif domain-containing protein" evidence="2">
    <location>
        <begin position="24"/>
        <end position="358"/>
    </location>
</feature>
<gene>
    <name evidence="5" type="ORF">E4K67_11085</name>
</gene>
<dbReference type="InterPro" id="IPR023155">
    <property type="entry name" value="Cyt_c-552/4"/>
</dbReference>
<dbReference type="PROSITE" id="PS51257">
    <property type="entry name" value="PROKAR_LIPOPROTEIN"/>
    <property type="match status" value="1"/>
</dbReference>
<reference evidence="5 6" key="1">
    <citation type="submission" date="2019-03" db="EMBL/GenBank/DDBJ databases">
        <title>Draft Genome Sequence of Desulfosporosinus fructosivorans Strain 63.6F, Isolated from Marine Sediment in the Baltic Sea.</title>
        <authorList>
            <person name="Hausmann B."/>
            <person name="Vandieken V."/>
            <person name="Pjevac P."/>
            <person name="Schreck K."/>
            <person name="Herbold C.W."/>
            <person name="Loy A."/>
        </authorList>
    </citation>
    <scope>NUCLEOTIDE SEQUENCE [LARGE SCALE GENOMIC DNA]</scope>
    <source>
        <strain evidence="5 6">63.6F</strain>
    </source>
</reference>
<evidence type="ECO:0000313" key="6">
    <source>
        <dbReference type="Proteomes" id="UP000298460"/>
    </source>
</evidence>
<evidence type="ECO:0008006" key="7">
    <source>
        <dbReference type="Google" id="ProtNLM"/>
    </source>
</evidence>
<dbReference type="EMBL" id="SPQQ01000003">
    <property type="protein sequence ID" value="TGE38472.1"/>
    <property type="molecule type" value="Genomic_DNA"/>
</dbReference>
<feature type="domain" description="Doubled CXXCH motif" evidence="3">
    <location>
        <begin position="264"/>
        <end position="298"/>
    </location>
</feature>
<evidence type="ECO:0000259" key="3">
    <source>
        <dbReference type="Pfam" id="PF09699"/>
    </source>
</evidence>
<dbReference type="InterPro" id="IPR036280">
    <property type="entry name" value="Multihaem_cyt_sf"/>
</dbReference>